<dbReference type="GO" id="GO:0046872">
    <property type="term" value="F:metal ion binding"/>
    <property type="evidence" value="ECO:0007669"/>
    <property type="project" value="UniProtKB-KW"/>
</dbReference>
<gene>
    <name evidence="4" type="ORF">E1288_29305</name>
</gene>
<accession>A0A4R4YET8</accession>
<dbReference type="AlphaFoldDB" id="A0A4R4YET8"/>
<evidence type="ECO:0000256" key="1">
    <source>
        <dbReference type="ARBA" id="ARBA00010211"/>
    </source>
</evidence>
<evidence type="ECO:0000313" key="4">
    <source>
        <dbReference type="EMBL" id="TDD42424.1"/>
    </source>
</evidence>
<protein>
    <submittedName>
        <fullName evidence="4">FAA hydrolase family protein</fullName>
    </submittedName>
</protein>
<reference evidence="4 5" key="1">
    <citation type="submission" date="2019-03" db="EMBL/GenBank/DDBJ databases">
        <title>Draft genome sequences of novel Actinobacteria.</title>
        <authorList>
            <person name="Sahin N."/>
            <person name="Ay H."/>
            <person name="Saygin H."/>
        </authorList>
    </citation>
    <scope>NUCLEOTIDE SEQUENCE [LARGE SCALE GENOMIC DNA]</scope>
    <source>
        <strain evidence="4 5">7K502</strain>
    </source>
</reference>
<dbReference type="Proteomes" id="UP000294947">
    <property type="component" value="Unassembled WGS sequence"/>
</dbReference>
<sequence length="288" mass="30950">MRLYATDQGIAREDTSGILALLGLPASDLSELLTGDGITAARTAQPVRDVRLESVTLRPVLSRPGKFLAVGLNYPSHAEEALEKYASIGRHDVALPTEPNVQIAAGSAVTGHGMPIVLPPVAATHVDFEGEVAIVIGRKAADVDPLEAWQCVAGLTVINDVTARDIQRRAYAGDPVASIGVAKSFDTFKPLGPCLVTADEFTEPMDLRLRTWVNGELRQYDRTSNFLYSIPDLIAYVSRYQTLEPGDVIATGSPRGAGQFTERFLRPGDVVEIEVERIGTLSNRVSAA</sequence>
<proteinExistence type="inferred from homology"/>
<comment type="caution">
    <text evidence="4">The sequence shown here is derived from an EMBL/GenBank/DDBJ whole genome shotgun (WGS) entry which is preliminary data.</text>
</comment>
<organism evidence="4 5">
    <name type="scientific">Saccharopolyspora elongata</name>
    <dbReference type="NCBI Taxonomy" id="2530387"/>
    <lineage>
        <taxon>Bacteria</taxon>
        <taxon>Bacillati</taxon>
        <taxon>Actinomycetota</taxon>
        <taxon>Actinomycetes</taxon>
        <taxon>Pseudonocardiales</taxon>
        <taxon>Pseudonocardiaceae</taxon>
        <taxon>Saccharopolyspora</taxon>
    </lineage>
</organism>
<feature type="domain" description="Fumarylacetoacetase-like C-terminal" evidence="3">
    <location>
        <begin position="67"/>
        <end position="285"/>
    </location>
</feature>
<dbReference type="GO" id="GO:0044281">
    <property type="term" value="P:small molecule metabolic process"/>
    <property type="evidence" value="ECO:0007669"/>
    <property type="project" value="UniProtKB-ARBA"/>
</dbReference>
<dbReference type="InterPro" id="IPR051121">
    <property type="entry name" value="FAH"/>
</dbReference>
<dbReference type="InterPro" id="IPR011234">
    <property type="entry name" value="Fumarylacetoacetase-like_C"/>
</dbReference>
<keyword evidence="5" id="KW-1185">Reference proteome</keyword>
<evidence type="ECO:0000259" key="3">
    <source>
        <dbReference type="Pfam" id="PF01557"/>
    </source>
</evidence>
<dbReference type="SUPFAM" id="SSF56529">
    <property type="entry name" value="FAH"/>
    <property type="match status" value="1"/>
</dbReference>
<dbReference type="EMBL" id="SMKW01000047">
    <property type="protein sequence ID" value="TDD42424.1"/>
    <property type="molecule type" value="Genomic_DNA"/>
</dbReference>
<dbReference type="RefSeq" id="WP_132490669.1">
    <property type="nucleotide sequence ID" value="NZ_SMKW01000047.1"/>
</dbReference>
<evidence type="ECO:0000313" key="5">
    <source>
        <dbReference type="Proteomes" id="UP000294947"/>
    </source>
</evidence>
<name>A0A4R4YET8_9PSEU</name>
<dbReference type="InterPro" id="IPR036663">
    <property type="entry name" value="Fumarylacetoacetase_C_sf"/>
</dbReference>
<comment type="similarity">
    <text evidence="1">Belongs to the FAH family.</text>
</comment>
<dbReference type="Gene3D" id="3.90.850.10">
    <property type="entry name" value="Fumarylacetoacetase-like, C-terminal domain"/>
    <property type="match status" value="1"/>
</dbReference>
<keyword evidence="4" id="KW-0378">Hydrolase</keyword>
<dbReference type="GO" id="GO:0016787">
    <property type="term" value="F:hydrolase activity"/>
    <property type="evidence" value="ECO:0007669"/>
    <property type="project" value="UniProtKB-KW"/>
</dbReference>
<dbReference type="OrthoDB" id="9805307at2"/>
<dbReference type="PANTHER" id="PTHR42796">
    <property type="entry name" value="FUMARYLACETOACETATE HYDROLASE DOMAIN-CONTAINING PROTEIN 2A-RELATED"/>
    <property type="match status" value="1"/>
</dbReference>
<keyword evidence="2" id="KW-0479">Metal-binding</keyword>
<dbReference type="PANTHER" id="PTHR42796:SF4">
    <property type="entry name" value="FUMARYLACETOACETATE HYDROLASE DOMAIN-CONTAINING PROTEIN 2A"/>
    <property type="match status" value="1"/>
</dbReference>
<evidence type="ECO:0000256" key="2">
    <source>
        <dbReference type="ARBA" id="ARBA00022723"/>
    </source>
</evidence>
<dbReference type="Pfam" id="PF01557">
    <property type="entry name" value="FAA_hydrolase"/>
    <property type="match status" value="1"/>
</dbReference>